<dbReference type="InParanoid" id="S8E467"/>
<dbReference type="Proteomes" id="UP000015241">
    <property type="component" value="Unassembled WGS sequence"/>
</dbReference>
<feature type="non-terminal residue" evidence="2">
    <location>
        <position position="1"/>
    </location>
</feature>
<dbReference type="HOGENOM" id="CLU_2518613_0_0_1"/>
<feature type="region of interest" description="Disordered" evidence="1">
    <location>
        <begin position="49"/>
        <end position="85"/>
    </location>
</feature>
<sequence>APRRAVTTNLNASGRGGADTNNSAGSVAPTIPIAQRPVSTCLIATPVHVSASPSMTPNPADEDLVSARARPCDVLDRPRLRSSTS</sequence>
<evidence type="ECO:0000313" key="2">
    <source>
        <dbReference type="EMBL" id="EPS99562.1"/>
    </source>
</evidence>
<evidence type="ECO:0000313" key="3">
    <source>
        <dbReference type="Proteomes" id="UP000015241"/>
    </source>
</evidence>
<gene>
    <name evidence="2" type="ORF">FOMPIDRAFT_64558</name>
</gene>
<dbReference type="AlphaFoldDB" id="S8E467"/>
<feature type="compositionally biased region" description="Polar residues" evidence="1">
    <location>
        <begin position="1"/>
        <end position="12"/>
    </location>
</feature>
<organism evidence="2 3">
    <name type="scientific">Fomitopsis schrenkii</name>
    <name type="common">Brown rot fungus</name>
    <dbReference type="NCBI Taxonomy" id="2126942"/>
    <lineage>
        <taxon>Eukaryota</taxon>
        <taxon>Fungi</taxon>
        <taxon>Dikarya</taxon>
        <taxon>Basidiomycota</taxon>
        <taxon>Agaricomycotina</taxon>
        <taxon>Agaricomycetes</taxon>
        <taxon>Polyporales</taxon>
        <taxon>Fomitopsis</taxon>
    </lineage>
</organism>
<proteinExistence type="predicted"/>
<name>S8E467_FOMSC</name>
<feature type="region of interest" description="Disordered" evidence="1">
    <location>
        <begin position="1"/>
        <end position="28"/>
    </location>
</feature>
<keyword evidence="3" id="KW-1185">Reference proteome</keyword>
<dbReference type="EMBL" id="KE504156">
    <property type="protein sequence ID" value="EPS99562.1"/>
    <property type="molecule type" value="Genomic_DNA"/>
</dbReference>
<reference evidence="2 3" key="1">
    <citation type="journal article" date="2012" name="Science">
        <title>The Paleozoic origin of enzymatic lignin decomposition reconstructed from 31 fungal genomes.</title>
        <authorList>
            <person name="Floudas D."/>
            <person name="Binder M."/>
            <person name="Riley R."/>
            <person name="Barry K."/>
            <person name="Blanchette R.A."/>
            <person name="Henrissat B."/>
            <person name="Martinez A.T."/>
            <person name="Otillar R."/>
            <person name="Spatafora J.W."/>
            <person name="Yadav J.S."/>
            <person name="Aerts A."/>
            <person name="Benoit I."/>
            <person name="Boyd A."/>
            <person name="Carlson A."/>
            <person name="Copeland A."/>
            <person name="Coutinho P.M."/>
            <person name="de Vries R.P."/>
            <person name="Ferreira P."/>
            <person name="Findley K."/>
            <person name="Foster B."/>
            <person name="Gaskell J."/>
            <person name="Glotzer D."/>
            <person name="Gorecki P."/>
            <person name="Heitman J."/>
            <person name="Hesse C."/>
            <person name="Hori C."/>
            <person name="Igarashi K."/>
            <person name="Jurgens J.A."/>
            <person name="Kallen N."/>
            <person name="Kersten P."/>
            <person name="Kohler A."/>
            <person name="Kuees U."/>
            <person name="Kumar T.K.A."/>
            <person name="Kuo A."/>
            <person name="LaButti K."/>
            <person name="Larrondo L.F."/>
            <person name="Lindquist E."/>
            <person name="Ling A."/>
            <person name="Lombard V."/>
            <person name="Lucas S."/>
            <person name="Lundell T."/>
            <person name="Martin R."/>
            <person name="McLaughlin D.J."/>
            <person name="Morgenstern I."/>
            <person name="Morin E."/>
            <person name="Murat C."/>
            <person name="Nagy L.G."/>
            <person name="Nolan M."/>
            <person name="Ohm R.A."/>
            <person name="Patyshakuliyeva A."/>
            <person name="Rokas A."/>
            <person name="Ruiz-Duenas F.J."/>
            <person name="Sabat G."/>
            <person name="Salamov A."/>
            <person name="Samejima M."/>
            <person name="Schmutz J."/>
            <person name="Slot J.C."/>
            <person name="St John F."/>
            <person name="Stenlid J."/>
            <person name="Sun H."/>
            <person name="Sun S."/>
            <person name="Syed K."/>
            <person name="Tsang A."/>
            <person name="Wiebenga A."/>
            <person name="Young D."/>
            <person name="Pisabarro A."/>
            <person name="Eastwood D.C."/>
            <person name="Martin F."/>
            <person name="Cullen D."/>
            <person name="Grigoriev I.V."/>
            <person name="Hibbett D.S."/>
        </authorList>
    </citation>
    <scope>NUCLEOTIDE SEQUENCE</scope>
    <source>
        <strain evidence="3">FP-58527</strain>
    </source>
</reference>
<accession>S8E467</accession>
<evidence type="ECO:0000256" key="1">
    <source>
        <dbReference type="SAM" id="MobiDB-lite"/>
    </source>
</evidence>
<feature type="compositionally biased region" description="Basic and acidic residues" evidence="1">
    <location>
        <begin position="70"/>
        <end position="79"/>
    </location>
</feature>
<protein>
    <submittedName>
        <fullName evidence="2">Uncharacterized protein</fullName>
    </submittedName>
</protein>